<dbReference type="STRING" id="195883.A0A482X1I1"/>
<dbReference type="InParanoid" id="A0A482X1I1"/>
<gene>
    <name evidence="2" type="ORF">LSTR_LSTR012952</name>
</gene>
<reference evidence="2 3" key="1">
    <citation type="journal article" date="2017" name="Gigascience">
        <title>Genome sequence of the small brown planthopper, Laodelphax striatellus.</title>
        <authorList>
            <person name="Zhu J."/>
            <person name="Jiang F."/>
            <person name="Wang X."/>
            <person name="Yang P."/>
            <person name="Bao Y."/>
            <person name="Zhao W."/>
            <person name="Wang W."/>
            <person name="Lu H."/>
            <person name="Wang Q."/>
            <person name="Cui N."/>
            <person name="Li J."/>
            <person name="Chen X."/>
            <person name="Luo L."/>
            <person name="Yu J."/>
            <person name="Kang L."/>
            <person name="Cui F."/>
        </authorList>
    </citation>
    <scope>NUCLEOTIDE SEQUENCE [LARGE SCALE GENOMIC DNA]</scope>
    <source>
        <strain evidence="2">Lst14</strain>
    </source>
</reference>
<name>A0A482X1I1_LAOST</name>
<evidence type="ECO:0000313" key="2">
    <source>
        <dbReference type="EMBL" id="RZF39210.1"/>
    </source>
</evidence>
<dbReference type="Proteomes" id="UP000291343">
    <property type="component" value="Unassembled WGS sequence"/>
</dbReference>
<organism evidence="2 3">
    <name type="scientific">Laodelphax striatellus</name>
    <name type="common">Small brown planthopper</name>
    <name type="synonym">Delphax striatella</name>
    <dbReference type="NCBI Taxonomy" id="195883"/>
    <lineage>
        <taxon>Eukaryota</taxon>
        <taxon>Metazoa</taxon>
        <taxon>Ecdysozoa</taxon>
        <taxon>Arthropoda</taxon>
        <taxon>Hexapoda</taxon>
        <taxon>Insecta</taxon>
        <taxon>Pterygota</taxon>
        <taxon>Neoptera</taxon>
        <taxon>Paraneoptera</taxon>
        <taxon>Hemiptera</taxon>
        <taxon>Auchenorrhyncha</taxon>
        <taxon>Fulgoroidea</taxon>
        <taxon>Delphacidae</taxon>
        <taxon>Criomorphinae</taxon>
        <taxon>Laodelphax</taxon>
    </lineage>
</organism>
<accession>A0A482X1I1</accession>
<evidence type="ECO:0000256" key="1">
    <source>
        <dbReference type="SAM" id="MobiDB-lite"/>
    </source>
</evidence>
<comment type="caution">
    <text evidence="2">The sequence shown here is derived from an EMBL/GenBank/DDBJ whole genome shotgun (WGS) entry which is preliminary data.</text>
</comment>
<feature type="compositionally biased region" description="Polar residues" evidence="1">
    <location>
        <begin position="17"/>
        <end position="32"/>
    </location>
</feature>
<evidence type="ECO:0008006" key="4">
    <source>
        <dbReference type="Google" id="ProtNLM"/>
    </source>
</evidence>
<feature type="region of interest" description="Disordered" evidence="1">
    <location>
        <begin position="1"/>
        <end position="53"/>
    </location>
</feature>
<dbReference type="EMBL" id="QKKF02020373">
    <property type="protein sequence ID" value="RZF39210.1"/>
    <property type="molecule type" value="Genomic_DNA"/>
</dbReference>
<dbReference type="PANTHER" id="PTHR21530:SF7">
    <property type="entry name" value="TRAB DOMAIN-CONTAINING PROTEIN"/>
    <property type="match status" value="1"/>
</dbReference>
<proteinExistence type="predicted"/>
<dbReference type="PANTHER" id="PTHR21530">
    <property type="entry name" value="PHEROMONE SHUTDOWN PROTEIN"/>
    <property type="match status" value="1"/>
</dbReference>
<dbReference type="CDD" id="cd14726">
    <property type="entry name" value="TraB_PrgY-like"/>
    <property type="match status" value="1"/>
</dbReference>
<sequence length="396" mass="44173">MRVSSTNTKMGLDDELTNSNSSTMVGNLSSPNESEDTGILSEGSDDDLDLNTSSSKDDFTASLAEFEKNLPSTVEILTVPTGAKVYLVGTAHFSPESQNDVSVVIQAVRPHIVMLELCQHRMSILQMDEETIKREAEDISFEKIKCMIKDHGMFQGLMNILILNLTAQLTKDLGVAPGGEFRRALAEVKKLKKCVIHFGDRPINITLKRALSVLSWWQSIRLFCILLFTKQTIRKEEVENCKQRDLLESMLAEMAGEFPDFNRVFVQERDILLTNSLQWAANTDPNHLFKRGPEDTELFDEAPRVVGIVGIGHMSGISKNWLKVTPEMIPPLMRIPPPSRSSKVIKAVFKLSLAGVVVYGCYKLVPVPKAVSNMFKTITIPEWPFAVKVIASLSFT</sequence>
<dbReference type="OrthoDB" id="48306at2759"/>
<dbReference type="InterPro" id="IPR002816">
    <property type="entry name" value="TraB/PrgY/GumN_fam"/>
</dbReference>
<dbReference type="InterPro" id="IPR046345">
    <property type="entry name" value="TraB_PrgY-like"/>
</dbReference>
<keyword evidence="3" id="KW-1185">Reference proteome</keyword>
<dbReference type="Pfam" id="PF01963">
    <property type="entry name" value="TraB_PrgY_gumN"/>
    <property type="match status" value="1"/>
</dbReference>
<dbReference type="AlphaFoldDB" id="A0A482X1I1"/>
<dbReference type="FunCoup" id="A0A482X1I1">
    <property type="interactions" value="399"/>
</dbReference>
<protein>
    <recommendedName>
        <fullName evidence="4">TraB domain-containing protein</fullName>
    </recommendedName>
</protein>
<evidence type="ECO:0000313" key="3">
    <source>
        <dbReference type="Proteomes" id="UP000291343"/>
    </source>
</evidence>